<reference evidence="2 3" key="1">
    <citation type="journal article" date="2020" name="Nat. Commun.">
        <title>Genome of Tripterygium wilfordii and identification of cytochrome P450 involved in triptolide biosynthesis.</title>
        <authorList>
            <person name="Tu L."/>
            <person name="Su P."/>
            <person name="Zhang Z."/>
            <person name="Gao L."/>
            <person name="Wang J."/>
            <person name="Hu T."/>
            <person name="Zhou J."/>
            <person name="Zhang Y."/>
            <person name="Zhao Y."/>
            <person name="Liu Y."/>
            <person name="Song Y."/>
            <person name="Tong Y."/>
            <person name="Lu Y."/>
            <person name="Yang J."/>
            <person name="Xu C."/>
            <person name="Jia M."/>
            <person name="Peters R.J."/>
            <person name="Huang L."/>
            <person name="Gao W."/>
        </authorList>
    </citation>
    <scope>NUCLEOTIDE SEQUENCE [LARGE SCALE GENOMIC DNA]</scope>
    <source>
        <strain evidence="3">cv. XIE 37</strain>
        <tissue evidence="2">Leaf</tissue>
    </source>
</reference>
<keyword evidence="3" id="KW-1185">Reference proteome</keyword>
<dbReference type="EMBL" id="JAAARO010000022">
    <property type="protein sequence ID" value="KAF5727363.1"/>
    <property type="molecule type" value="Genomic_DNA"/>
</dbReference>
<sequence>MEDLISPDRENLDQNRNFSRPTDVPDSDPGREIKGWGMNDRGVSYTLGPDKVCSGLATMGMFP</sequence>
<proteinExistence type="predicted"/>
<evidence type="ECO:0000313" key="2">
    <source>
        <dbReference type="EMBL" id="KAF5727363.1"/>
    </source>
</evidence>
<name>A0A7J7BZQ6_TRIWF</name>
<dbReference type="Proteomes" id="UP000593562">
    <property type="component" value="Unassembled WGS sequence"/>
</dbReference>
<dbReference type="SUPFAM" id="SSF56300">
    <property type="entry name" value="Metallo-dependent phosphatases"/>
    <property type="match status" value="1"/>
</dbReference>
<comment type="caution">
    <text evidence="2">The sequence shown here is derived from an EMBL/GenBank/DDBJ whole genome shotgun (WGS) entry which is preliminary data.</text>
</comment>
<accession>A0A7J7BZQ6</accession>
<dbReference type="Gene3D" id="3.60.21.10">
    <property type="match status" value="1"/>
</dbReference>
<feature type="compositionally biased region" description="Basic and acidic residues" evidence="1">
    <location>
        <begin position="1"/>
        <end position="13"/>
    </location>
</feature>
<evidence type="ECO:0000313" key="3">
    <source>
        <dbReference type="Proteomes" id="UP000593562"/>
    </source>
</evidence>
<protein>
    <submittedName>
        <fullName evidence="2">Serine/threonine-protein phosphatase PP1 isozyme 1</fullName>
    </submittedName>
</protein>
<dbReference type="InterPro" id="IPR029052">
    <property type="entry name" value="Metallo-depent_PP-like"/>
</dbReference>
<evidence type="ECO:0000256" key="1">
    <source>
        <dbReference type="SAM" id="MobiDB-lite"/>
    </source>
</evidence>
<dbReference type="InParanoid" id="A0A7J7BZQ6"/>
<organism evidence="2 3">
    <name type="scientific">Tripterygium wilfordii</name>
    <name type="common">Thunder God vine</name>
    <dbReference type="NCBI Taxonomy" id="458696"/>
    <lineage>
        <taxon>Eukaryota</taxon>
        <taxon>Viridiplantae</taxon>
        <taxon>Streptophyta</taxon>
        <taxon>Embryophyta</taxon>
        <taxon>Tracheophyta</taxon>
        <taxon>Spermatophyta</taxon>
        <taxon>Magnoliopsida</taxon>
        <taxon>eudicotyledons</taxon>
        <taxon>Gunneridae</taxon>
        <taxon>Pentapetalae</taxon>
        <taxon>rosids</taxon>
        <taxon>fabids</taxon>
        <taxon>Celastrales</taxon>
        <taxon>Celastraceae</taxon>
        <taxon>Tripterygium</taxon>
    </lineage>
</organism>
<feature type="region of interest" description="Disordered" evidence="1">
    <location>
        <begin position="1"/>
        <end position="40"/>
    </location>
</feature>
<dbReference type="AlphaFoldDB" id="A0A7J7BZQ6"/>
<gene>
    <name evidence="2" type="ORF">HS088_TW22G01056</name>
</gene>